<feature type="chain" id="PRO_5036743439" description="LPP20 lipoprotein" evidence="1">
    <location>
        <begin position="20"/>
        <end position="180"/>
    </location>
</feature>
<name>A0A918IM71_9RHOB</name>
<feature type="signal peptide" evidence="1">
    <location>
        <begin position="1"/>
        <end position="19"/>
    </location>
</feature>
<keyword evidence="3" id="KW-1185">Reference proteome</keyword>
<comment type="caution">
    <text evidence="2">The sequence shown here is derived from an EMBL/GenBank/DDBJ whole genome shotgun (WGS) entry which is preliminary data.</text>
</comment>
<evidence type="ECO:0000256" key="1">
    <source>
        <dbReference type="SAM" id="SignalP"/>
    </source>
</evidence>
<keyword evidence="1" id="KW-0732">Signal</keyword>
<accession>A0A918IM71</accession>
<dbReference type="PROSITE" id="PS51257">
    <property type="entry name" value="PROKAR_LIPOPROTEIN"/>
    <property type="match status" value="1"/>
</dbReference>
<reference evidence="2" key="1">
    <citation type="journal article" date="2014" name="Int. J. Syst. Evol. Microbiol.">
        <title>Complete genome sequence of Corynebacterium casei LMG S-19264T (=DSM 44701T), isolated from a smear-ripened cheese.</title>
        <authorList>
            <consortium name="US DOE Joint Genome Institute (JGI-PGF)"/>
            <person name="Walter F."/>
            <person name="Albersmeier A."/>
            <person name="Kalinowski J."/>
            <person name="Ruckert C."/>
        </authorList>
    </citation>
    <scope>NUCLEOTIDE SEQUENCE</scope>
    <source>
        <strain evidence="2">KCTC 23714</strain>
    </source>
</reference>
<dbReference type="RefSeq" id="WP_382389746.1">
    <property type="nucleotide sequence ID" value="NZ_JBHSUT010000010.1"/>
</dbReference>
<sequence>MPPLTRSLPLILALPIAVAACGPQTARQALPPDPGPRAKALAEVKDQLDSVSAPLQAPGIAAAAAAAPAPTVEPLVGRGFAQIATQPGKTHNEKRLLAIRAARLEAMRDLTEQIHGIALQSSTNMTGSRIEIDQLAARISGTLRGAKTRRITPRGTDGYEVELEIDRGTLGYIVRMARGY</sequence>
<dbReference type="Proteomes" id="UP000628984">
    <property type="component" value="Unassembled WGS sequence"/>
</dbReference>
<protein>
    <recommendedName>
        <fullName evidence="4">LPP20 lipoprotein</fullName>
    </recommendedName>
</protein>
<organism evidence="2 3">
    <name type="scientific">Gemmobacter lanyuensis</name>
    <dbReference type="NCBI Taxonomy" id="1054497"/>
    <lineage>
        <taxon>Bacteria</taxon>
        <taxon>Pseudomonadati</taxon>
        <taxon>Pseudomonadota</taxon>
        <taxon>Alphaproteobacteria</taxon>
        <taxon>Rhodobacterales</taxon>
        <taxon>Paracoccaceae</taxon>
        <taxon>Gemmobacter</taxon>
    </lineage>
</organism>
<evidence type="ECO:0000313" key="2">
    <source>
        <dbReference type="EMBL" id="GGW21480.1"/>
    </source>
</evidence>
<dbReference type="AlphaFoldDB" id="A0A918IM71"/>
<reference evidence="2" key="2">
    <citation type="submission" date="2020-09" db="EMBL/GenBank/DDBJ databases">
        <authorList>
            <person name="Sun Q."/>
            <person name="Kim S."/>
        </authorList>
    </citation>
    <scope>NUCLEOTIDE SEQUENCE</scope>
    <source>
        <strain evidence="2">KCTC 23714</strain>
    </source>
</reference>
<proteinExistence type="predicted"/>
<dbReference type="EMBL" id="BMYQ01000001">
    <property type="protein sequence ID" value="GGW21480.1"/>
    <property type="molecule type" value="Genomic_DNA"/>
</dbReference>
<evidence type="ECO:0000313" key="3">
    <source>
        <dbReference type="Proteomes" id="UP000628984"/>
    </source>
</evidence>
<evidence type="ECO:0008006" key="4">
    <source>
        <dbReference type="Google" id="ProtNLM"/>
    </source>
</evidence>
<gene>
    <name evidence="2" type="ORF">GCM10011452_02010</name>
</gene>